<accession>A0A484GFG9</accession>
<dbReference type="GO" id="GO:0001405">
    <property type="term" value="C:PAM complex, Tim23 associated import motor"/>
    <property type="evidence" value="ECO:0007669"/>
    <property type="project" value="TreeGrafter"/>
</dbReference>
<evidence type="ECO:0000313" key="1">
    <source>
        <dbReference type="EMBL" id="TEA34483.1"/>
    </source>
</evidence>
<name>A0A484GFG9_SOUCH</name>
<feature type="non-terminal residue" evidence="1">
    <location>
        <position position="1"/>
    </location>
</feature>
<dbReference type="GO" id="GO:0030150">
    <property type="term" value="P:protein import into mitochondrial matrix"/>
    <property type="evidence" value="ECO:0007669"/>
    <property type="project" value="TreeGrafter"/>
</dbReference>
<dbReference type="PANTHER" id="PTHR12763">
    <property type="match status" value="1"/>
</dbReference>
<evidence type="ECO:0000313" key="2">
    <source>
        <dbReference type="Proteomes" id="UP000295264"/>
    </source>
</evidence>
<feature type="non-terminal residue" evidence="1">
    <location>
        <position position="180"/>
    </location>
</feature>
<dbReference type="Proteomes" id="UP000295264">
    <property type="component" value="Unassembled WGS sequence"/>
</dbReference>
<protein>
    <submittedName>
        <fullName evidence="1">Uncharacterized protein</fullName>
    </submittedName>
</protein>
<gene>
    <name evidence="1" type="ORF">DBR06_SOUSAS10710003</name>
</gene>
<dbReference type="EMBL" id="QWLN02009280">
    <property type="protein sequence ID" value="TEA34483.1"/>
    <property type="molecule type" value="Genomic_DNA"/>
</dbReference>
<comment type="caution">
    <text evidence="1">The sequence shown here is derived from an EMBL/GenBank/DDBJ whole genome shotgun (WGS) entry which is preliminary data.</text>
</comment>
<organism evidence="1 2">
    <name type="scientific">Sousa chinensis</name>
    <name type="common">Indo-pacific humpbacked dolphin</name>
    <name type="synonym">Steno chinensis</name>
    <dbReference type="NCBI Taxonomy" id="103600"/>
    <lineage>
        <taxon>Eukaryota</taxon>
        <taxon>Metazoa</taxon>
        <taxon>Chordata</taxon>
        <taxon>Craniata</taxon>
        <taxon>Vertebrata</taxon>
        <taxon>Euteleostomi</taxon>
        <taxon>Mammalia</taxon>
        <taxon>Eutheria</taxon>
        <taxon>Laurasiatheria</taxon>
        <taxon>Artiodactyla</taxon>
        <taxon>Whippomorpha</taxon>
        <taxon>Cetacea</taxon>
        <taxon>Odontoceti</taxon>
        <taxon>Delphinidae</taxon>
        <taxon>Sousa</taxon>
    </lineage>
</organism>
<dbReference type="GO" id="GO:0001671">
    <property type="term" value="F:ATPase activator activity"/>
    <property type="evidence" value="ECO:0007669"/>
    <property type="project" value="TreeGrafter"/>
</dbReference>
<dbReference type="AlphaFoldDB" id="A0A484GFG9"/>
<reference evidence="1 2" key="1">
    <citation type="journal article" date="2018" name="Genomics">
        <title>Molecular footprints of inshore aquatic adaptation in Indo-Pacific humpback dolphin (Sousa chinensis).</title>
        <authorList>
            <person name="Ming Y."/>
            <person name="Jian J."/>
            <person name="Yu F."/>
            <person name="Yu X."/>
            <person name="Wang J."/>
            <person name="Liu W."/>
        </authorList>
    </citation>
    <scope>NUCLEOTIDE SEQUENCE [LARGE SCALE GENOMIC DNA]</scope>
    <source>
        <strain evidence="1">MY-2018</strain>
        <tissue evidence="1">Skin</tissue>
    </source>
</reference>
<dbReference type="PANTHER" id="PTHR12763:SF7">
    <property type="entry name" value="DNAJ HOMOLOG SUBFAMILY C MEMBER 15"/>
    <property type="match status" value="1"/>
</dbReference>
<keyword evidence="2" id="KW-1185">Reference proteome</keyword>
<proteinExistence type="predicted"/>
<sequence>RCQNLFDKSSIDRRFVAEVLKCDKVASIYIKVTSEVTLSPWRWHPSRLTPPPHTKRSDANGDRGLARSLIAVGLGIAALGFSGHCAFQIWKPLGQEITETAKKISTPSFSSYYKGGFEQKMNRGTCVLSKKTECVGSKRKKSQTTALHRPQLRRAALAGGAPPLPSSRCTVTTAYTMKKL</sequence>